<evidence type="ECO:0000313" key="1">
    <source>
        <dbReference type="EMBL" id="KAI3763230.1"/>
    </source>
</evidence>
<reference evidence="1 2" key="2">
    <citation type="journal article" date="2022" name="Mol. Ecol. Resour.">
        <title>The genomes of chicory, endive, great burdock and yacon provide insights into Asteraceae paleo-polyploidization history and plant inulin production.</title>
        <authorList>
            <person name="Fan W."/>
            <person name="Wang S."/>
            <person name="Wang H."/>
            <person name="Wang A."/>
            <person name="Jiang F."/>
            <person name="Liu H."/>
            <person name="Zhao H."/>
            <person name="Xu D."/>
            <person name="Zhang Y."/>
        </authorList>
    </citation>
    <scope>NUCLEOTIDE SEQUENCE [LARGE SCALE GENOMIC DNA]</scope>
    <source>
        <strain evidence="2">cv. Yunnan</strain>
        <tissue evidence="1">Leaves</tissue>
    </source>
</reference>
<comment type="caution">
    <text evidence="1">The sequence shown here is derived from an EMBL/GenBank/DDBJ whole genome shotgun (WGS) entry which is preliminary data.</text>
</comment>
<evidence type="ECO:0000313" key="2">
    <source>
        <dbReference type="Proteomes" id="UP001056120"/>
    </source>
</evidence>
<dbReference type="EMBL" id="CM042034">
    <property type="protein sequence ID" value="KAI3763230.1"/>
    <property type="molecule type" value="Genomic_DNA"/>
</dbReference>
<proteinExistence type="predicted"/>
<organism evidence="1 2">
    <name type="scientific">Smallanthus sonchifolius</name>
    <dbReference type="NCBI Taxonomy" id="185202"/>
    <lineage>
        <taxon>Eukaryota</taxon>
        <taxon>Viridiplantae</taxon>
        <taxon>Streptophyta</taxon>
        <taxon>Embryophyta</taxon>
        <taxon>Tracheophyta</taxon>
        <taxon>Spermatophyta</taxon>
        <taxon>Magnoliopsida</taxon>
        <taxon>eudicotyledons</taxon>
        <taxon>Gunneridae</taxon>
        <taxon>Pentapetalae</taxon>
        <taxon>asterids</taxon>
        <taxon>campanulids</taxon>
        <taxon>Asterales</taxon>
        <taxon>Asteraceae</taxon>
        <taxon>Asteroideae</taxon>
        <taxon>Heliantheae alliance</taxon>
        <taxon>Millerieae</taxon>
        <taxon>Smallanthus</taxon>
    </lineage>
</organism>
<accession>A0ACB9EWN5</accession>
<name>A0ACB9EWN5_9ASTR</name>
<reference evidence="2" key="1">
    <citation type="journal article" date="2022" name="Mol. Ecol. Resour.">
        <title>The genomes of chicory, endive, great burdock and yacon provide insights into Asteraceae palaeo-polyploidization history and plant inulin production.</title>
        <authorList>
            <person name="Fan W."/>
            <person name="Wang S."/>
            <person name="Wang H."/>
            <person name="Wang A."/>
            <person name="Jiang F."/>
            <person name="Liu H."/>
            <person name="Zhao H."/>
            <person name="Xu D."/>
            <person name="Zhang Y."/>
        </authorList>
    </citation>
    <scope>NUCLEOTIDE SEQUENCE [LARGE SCALE GENOMIC DNA]</scope>
    <source>
        <strain evidence="2">cv. Yunnan</strain>
    </source>
</reference>
<protein>
    <submittedName>
        <fullName evidence="1">Uncharacterized protein</fullName>
    </submittedName>
</protein>
<dbReference type="Proteomes" id="UP001056120">
    <property type="component" value="Linkage Group LG17"/>
</dbReference>
<sequence length="85" mass="9845">MANLGRTPMVSVEGCAKAIVNSVRRGDEYLTEPQWMRTIYLWVMLLHELMNVARRFFNAKGRRTRLQNPESRSSGSLQPLDLKHD</sequence>
<gene>
    <name evidence="1" type="ORF">L1987_53683</name>
</gene>
<keyword evidence="2" id="KW-1185">Reference proteome</keyword>